<dbReference type="OrthoDB" id="56770at2157"/>
<dbReference type="PATRIC" id="fig|768679.9.peg.644"/>
<proteinExistence type="predicted"/>
<reference evidence="3 4" key="1">
    <citation type="journal article" date="2011" name="PLoS ONE">
        <title>The complete genome sequence of Thermoproteus tenax: a physiologically versatile member of the Crenarchaeota.</title>
        <authorList>
            <person name="Siebers B."/>
            <person name="Zaparty M."/>
            <person name="Raddatz G."/>
            <person name="Tjaden B."/>
            <person name="Albers S.V."/>
            <person name="Bell S.D."/>
            <person name="Blombach F."/>
            <person name="Kletzin A."/>
            <person name="Kyrpides N."/>
            <person name="Lanz C."/>
            <person name="Plagens A."/>
            <person name="Rampp M."/>
            <person name="Rosinus A."/>
            <person name="von Jan M."/>
            <person name="Makarova K.S."/>
            <person name="Klenk H.P."/>
            <person name="Schuster S.C."/>
            <person name="Hensel R."/>
        </authorList>
    </citation>
    <scope>NUCLEOTIDE SEQUENCE [LARGE SCALE GENOMIC DNA]</scope>
    <source>
        <strain evidence="4">ATCC 35583 / DSM 2078 / JCM 9277 / NBRC 100435 / Kra 1</strain>
    </source>
</reference>
<dbReference type="RefSeq" id="WP_014126548.1">
    <property type="nucleotide sequence ID" value="NC_016070.1"/>
</dbReference>
<evidence type="ECO:0000256" key="1">
    <source>
        <dbReference type="SAM" id="Phobius"/>
    </source>
</evidence>
<evidence type="ECO:0000313" key="4">
    <source>
        <dbReference type="Proteomes" id="UP000002654"/>
    </source>
</evidence>
<dbReference type="PaxDb" id="768679-TTX_0631"/>
<dbReference type="Proteomes" id="UP000002654">
    <property type="component" value="Chromosome"/>
</dbReference>
<gene>
    <name evidence="3" type="ordered locus">TTX_0631</name>
</gene>
<evidence type="ECO:0000313" key="3">
    <source>
        <dbReference type="EMBL" id="CCC81291.1"/>
    </source>
</evidence>
<dbReference type="Gene3D" id="2.60.40.10">
    <property type="entry name" value="Immunoglobulins"/>
    <property type="match status" value="1"/>
</dbReference>
<keyword evidence="1" id="KW-0472">Membrane</keyword>
<keyword evidence="4" id="KW-1185">Reference proteome</keyword>
<dbReference type="eggNOG" id="arCOG02089">
    <property type="taxonomic scope" value="Archaea"/>
</dbReference>
<keyword evidence="1" id="KW-1133">Transmembrane helix</keyword>
<feature type="transmembrane region" description="Helical" evidence="1">
    <location>
        <begin position="676"/>
        <end position="697"/>
    </location>
</feature>
<keyword evidence="1" id="KW-0812">Transmembrane</keyword>
<dbReference type="KEGG" id="ttn:TTX_0631"/>
<dbReference type="AlphaFoldDB" id="G4RNZ7"/>
<dbReference type="PANTHER" id="PTHR35902:SF3">
    <property type="entry name" value="NPCBM-ASSOCIATED, NEW3 DOMAIN OF ALPHA-GALACTOSIDASE"/>
    <property type="match status" value="1"/>
</dbReference>
<dbReference type="Pfam" id="PF10633">
    <property type="entry name" value="NPCBM_assoc"/>
    <property type="match status" value="1"/>
</dbReference>
<dbReference type="PANTHER" id="PTHR35902">
    <property type="entry name" value="S-LAYER DOMAIN-LIKE PROTEIN-RELATED"/>
    <property type="match status" value="1"/>
</dbReference>
<dbReference type="STRING" id="768679.TTX_0631"/>
<dbReference type="GeneID" id="11263627"/>
<sequence>MNKAWSFAIVALLLLLAQTEAAGVIPVYIGISVLQAPPIARPGSLVQLTILITTTSPMGPVEVIVNSTKLLVLTGGRYELAGLAPGQPIRLTSVVEVPIGVGPGSYNVTVSLVSPAGGRTIRSFNYTVTVEPLDFGALVVPVVRQPLVPGQPVELPVLLFNPTPDAMKAYVDVVGGPFAQYLNASASCSSYVPPFSNSTCVIPLVVKPNASSGVYVAQANVTYVDQNDGSAVAFAKKFNVTVLPPPDFNLALLPNGAVIVGQPTILTLAVSASGAVPPTNVTIIPLNTTDIHFVFNEVKMPILTTAQIPLEAFVEHYGTVKADFEICYFVGSCTTREVTLFVPQPDVAVDVFANPPLSYPGSIVQLNIVVSANRPTGPITISVNSSYLKILEGAMAELPGLAPGAPATITAVVKVPDQTTPGDYPITMQVGDEEYTYLVHVESPSVLIQSVLIEPPVVVSESLLPYVKAIVSLVNTGVVPARDVVVQLSGVPVVGNSTVPLGVLPPGQPVQIPFLLNVTGLSPGEVELRADVRWLGGAATASAPLTVLPKADLEVNYTAANAQPGSTAIVTITLTNRGPVAAKMVSLQWTPNQIFQLHTPSSATPTANLLESNVRFLGDIAPGQSVSTTYLVDVSSDVPAGVYYATIVIEWNETGALYPVVETVTIPIRVSQTVNWLEVGPLALALLIAIVGVALIIRRRSGHSNKSQP</sequence>
<feature type="domain" description="Alpha-galactosidase NEW3" evidence="2">
    <location>
        <begin position="396"/>
        <end position="430"/>
    </location>
</feature>
<dbReference type="EMBL" id="FN869859">
    <property type="protein sequence ID" value="CCC81291.1"/>
    <property type="molecule type" value="Genomic_DNA"/>
</dbReference>
<dbReference type="InterPro" id="IPR013783">
    <property type="entry name" value="Ig-like_fold"/>
</dbReference>
<name>G4RNZ7_THETK</name>
<dbReference type="HOGENOM" id="CLU_389158_0_0_2"/>
<organism evidence="3 4">
    <name type="scientific">Thermoproteus tenax (strain ATCC 35583 / DSM 2078 / JCM 9277 / NBRC 100435 / Kra 1)</name>
    <dbReference type="NCBI Taxonomy" id="768679"/>
    <lineage>
        <taxon>Archaea</taxon>
        <taxon>Thermoproteota</taxon>
        <taxon>Thermoprotei</taxon>
        <taxon>Thermoproteales</taxon>
        <taxon>Thermoproteaceae</taxon>
        <taxon>Thermoproteus</taxon>
    </lineage>
</organism>
<dbReference type="InterPro" id="IPR018905">
    <property type="entry name" value="A-galactase_NEW3"/>
</dbReference>
<protein>
    <submittedName>
        <fullName evidence="3">S-layer domain</fullName>
    </submittedName>
</protein>
<accession>G4RNZ7</accession>
<evidence type="ECO:0000259" key="2">
    <source>
        <dbReference type="Pfam" id="PF10633"/>
    </source>
</evidence>